<protein>
    <submittedName>
        <fullName evidence="5">Uncharacterized protein</fullName>
    </submittedName>
</protein>
<evidence type="ECO:0000313" key="6">
    <source>
        <dbReference type="Proteomes" id="UP000233551"/>
    </source>
</evidence>
<dbReference type="AlphaFoldDB" id="A0A2I0IW53"/>
<proteinExistence type="inferred from homology"/>
<organism evidence="5 6">
    <name type="scientific">Punica granatum</name>
    <name type="common">Pomegranate</name>
    <dbReference type="NCBI Taxonomy" id="22663"/>
    <lineage>
        <taxon>Eukaryota</taxon>
        <taxon>Viridiplantae</taxon>
        <taxon>Streptophyta</taxon>
        <taxon>Embryophyta</taxon>
        <taxon>Tracheophyta</taxon>
        <taxon>Spermatophyta</taxon>
        <taxon>Magnoliopsida</taxon>
        <taxon>eudicotyledons</taxon>
        <taxon>Gunneridae</taxon>
        <taxon>Pentapetalae</taxon>
        <taxon>rosids</taxon>
        <taxon>malvids</taxon>
        <taxon>Myrtales</taxon>
        <taxon>Lythraceae</taxon>
        <taxon>Punica</taxon>
    </lineage>
</organism>
<keyword evidence="2" id="KW-0433">Leucine-rich repeat</keyword>
<comment type="caution">
    <text evidence="5">The sequence shown here is derived from an EMBL/GenBank/DDBJ whole genome shotgun (WGS) entry which is preliminary data.</text>
</comment>
<dbReference type="SUPFAM" id="SSF52058">
    <property type="entry name" value="L domain-like"/>
    <property type="match status" value="1"/>
</dbReference>
<reference evidence="5 6" key="1">
    <citation type="submission" date="2017-11" db="EMBL/GenBank/DDBJ databases">
        <title>De-novo sequencing of pomegranate (Punica granatum L.) genome.</title>
        <authorList>
            <person name="Akparov Z."/>
            <person name="Amiraslanov A."/>
            <person name="Hajiyeva S."/>
            <person name="Abbasov M."/>
            <person name="Kaur K."/>
            <person name="Hamwieh A."/>
            <person name="Solovyev V."/>
            <person name="Salamov A."/>
            <person name="Braich B."/>
            <person name="Kosarev P."/>
            <person name="Mahmoud A."/>
            <person name="Hajiyev E."/>
            <person name="Babayeva S."/>
            <person name="Izzatullayeva V."/>
            <person name="Mammadov A."/>
            <person name="Mammadov A."/>
            <person name="Sharifova S."/>
            <person name="Ojaghi J."/>
            <person name="Eynullazada K."/>
            <person name="Bayramov B."/>
            <person name="Abdulazimova A."/>
            <person name="Shahmuradov I."/>
        </authorList>
    </citation>
    <scope>NUCLEOTIDE SEQUENCE [LARGE SCALE GENOMIC DNA]</scope>
    <source>
        <strain evidence="6">cv. AG2017</strain>
        <tissue evidence="5">Leaf</tissue>
    </source>
</reference>
<name>A0A2I0IW53_PUNGR</name>
<accession>A0A2I0IW53</accession>
<evidence type="ECO:0000256" key="4">
    <source>
        <dbReference type="ARBA" id="ARBA00023170"/>
    </source>
</evidence>
<dbReference type="Pfam" id="PF13855">
    <property type="entry name" value="LRR_8"/>
    <property type="match status" value="1"/>
</dbReference>
<comment type="similarity">
    <text evidence="1">Belongs to the RLP family.</text>
</comment>
<dbReference type="Proteomes" id="UP000233551">
    <property type="component" value="Unassembled WGS sequence"/>
</dbReference>
<dbReference type="PANTHER" id="PTHR48062:SF21">
    <property type="entry name" value="RECEPTOR-LIKE PROTEIN 12"/>
    <property type="match status" value="1"/>
</dbReference>
<keyword evidence="6" id="KW-1185">Reference proteome</keyword>
<evidence type="ECO:0000256" key="1">
    <source>
        <dbReference type="ARBA" id="ARBA00009592"/>
    </source>
</evidence>
<sequence>MLLVPSGYWCILYREFSCFPCLILAGFTNKLRLKRVRLLSLKVNSLTQVPSLDKLSSLNALYFIGNFLENLSGLEGLGTLTSLEELNANNNEFVGSIPPCLYSMTSLYALDLHSNNFGGNIPSSLFPNLKSLEYVSLSWNAFEGSFSLAALSNNSRLQAFDLTSNYHHLNIMTENPPYAPSAQLKVFRLSGCTLNEPHGVIPSFQLGQHDLQHLGLENNNMRGDFLSRLLENNTELEVLRRWQQLGTLKLSENNLKVPMLPRNANLTDLVSLSLDNNQFTGEISPGLLNSSGLQFLDIVWGTSAVDGFVLKADSTFAEGKQLRRSYPSRVVSELKFISKRRLESYRGNILEYMSGLDLSCNNLSGSIPQQIGYLNDLRMLNLSNDHLMGLIPSTFSRLKQMESLDLSYNWINGEKHPS</sequence>
<dbReference type="PANTHER" id="PTHR48062">
    <property type="entry name" value="RECEPTOR-LIKE PROTEIN 14"/>
    <property type="match status" value="1"/>
</dbReference>
<dbReference type="EMBL" id="PGOL01002427">
    <property type="protein sequence ID" value="PKI48205.1"/>
    <property type="molecule type" value="Genomic_DNA"/>
</dbReference>
<gene>
    <name evidence="5" type="ORF">CRG98_031392</name>
</gene>
<evidence type="ECO:0000256" key="3">
    <source>
        <dbReference type="ARBA" id="ARBA00022737"/>
    </source>
</evidence>
<dbReference type="Gene3D" id="3.80.10.10">
    <property type="entry name" value="Ribonuclease Inhibitor"/>
    <property type="match status" value="2"/>
</dbReference>
<dbReference type="InterPro" id="IPR051502">
    <property type="entry name" value="RLP_Defense_Trigger"/>
</dbReference>
<evidence type="ECO:0000313" key="5">
    <source>
        <dbReference type="EMBL" id="PKI48205.1"/>
    </source>
</evidence>
<evidence type="ECO:0000256" key="2">
    <source>
        <dbReference type="ARBA" id="ARBA00022614"/>
    </source>
</evidence>
<dbReference type="InterPro" id="IPR001611">
    <property type="entry name" value="Leu-rich_rpt"/>
</dbReference>
<dbReference type="STRING" id="22663.A0A2I0IW53"/>
<dbReference type="InterPro" id="IPR032675">
    <property type="entry name" value="LRR_dom_sf"/>
</dbReference>
<keyword evidence="3" id="KW-0677">Repeat</keyword>
<dbReference type="Pfam" id="PF00560">
    <property type="entry name" value="LRR_1"/>
    <property type="match status" value="3"/>
</dbReference>
<keyword evidence="4" id="KW-0675">Receptor</keyword>